<name>A0ABW7MUB8_9FLAO</name>
<sequence>MRQLISLIIFLMLTNCGKAEKNFHATIGTWCFCDSAGNYNEYKITRDYVLSMSSDDENVWLLKNKFKDNLLIWSTWKLENNSDLLGDTLTLKPIFQSENKLTLVARQPWSIDTIKLNKKDIFIENIDFTNFDSWKKKILTEFKKRAELKSCSDIRI</sequence>
<proteinExistence type="predicted"/>
<evidence type="ECO:0000313" key="2">
    <source>
        <dbReference type="Proteomes" id="UP001610100"/>
    </source>
</evidence>
<evidence type="ECO:0000313" key="1">
    <source>
        <dbReference type="EMBL" id="MFH6770433.1"/>
    </source>
</evidence>
<dbReference type="EMBL" id="JBAWKB010000001">
    <property type="protein sequence ID" value="MFH6770433.1"/>
    <property type="molecule type" value="Genomic_DNA"/>
</dbReference>
<organism evidence="1 2">
    <name type="scientific">Gaetbulibacter aestuarii</name>
    <dbReference type="NCBI Taxonomy" id="1502358"/>
    <lineage>
        <taxon>Bacteria</taxon>
        <taxon>Pseudomonadati</taxon>
        <taxon>Bacteroidota</taxon>
        <taxon>Flavobacteriia</taxon>
        <taxon>Flavobacteriales</taxon>
        <taxon>Flavobacteriaceae</taxon>
        <taxon>Gaetbulibacter</taxon>
    </lineage>
</organism>
<accession>A0ABW7MUB8</accession>
<dbReference type="RefSeq" id="WP_344738612.1">
    <property type="nucleotide sequence ID" value="NZ_BAABAY010000001.1"/>
</dbReference>
<evidence type="ECO:0008006" key="3">
    <source>
        <dbReference type="Google" id="ProtNLM"/>
    </source>
</evidence>
<reference evidence="1 2" key="1">
    <citation type="submission" date="2024-02" db="EMBL/GenBank/DDBJ databases">
        <title>A Gaetbulibacter species isolated from tidal flats and genomic insights of their niches.</title>
        <authorList>
            <person name="Ye Y."/>
        </authorList>
    </citation>
    <scope>NUCLEOTIDE SEQUENCE [LARGE SCALE GENOMIC DNA]</scope>
    <source>
        <strain evidence="1 2">KYW382</strain>
    </source>
</reference>
<protein>
    <recommendedName>
        <fullName evidence="3">Lipoprotein</fullName>
    </recommendedName>
</protein>
<gene>
    <name evidence="1" type="ORF">V8G58_00695</name>
</gene>
<comment type="caution">
    <text evidence="1">The sequence shown here is derived from an EMBL/GenBank/DDBJ whole genome shotgun (WGS) entry which is preliminary data.</text>
</comment>
<dbReference type="Proteomes" id="UP001610100">
    <property type="component" value="Unassembled WGS sequence"/>
</dbReference>
<keyword evidence="2" id="KW-1185">Reference proteome</keyword>